<comment type="caution">
    <text evidence="1">The sequence shown here is derived from an EMBL/GenBank/DDBJ whole genome shotgun (WGS) entry which is preliminary data.</text>
</comment>
<reference evidence="1" key="1">
    <citation type="submission" date="2021-01" db="EMBL/GenBank/DDBJ databases">
        <title>Deciphering the adaptive evolutionary patterns associated with biogeogrpahic diversity in the finger millet blast pathogen Magnaporthe oryzae in Eastern Africa.</title>
        <authorList>
            <person name="Onyema G."/>
            <person name="Shittu T.A."/>
            <person name="Dodsworth S."/>
            <person name="Devilliers S."/>
            <person name="Muthumeenakshi S."/>
            <person name="Sreenivasaprasad S."/>
        </authorList>
    </citation>
    <scope>NUCLEOTIDE SEQUENCE</scope>
    <source>
        <strain evidence="1">D15/s37</strain>
    </source>
</reference>
<proteinExistence type="predicted"/>
<dbReference type="Proteomes" id="UP001059893">
    <property type="component" value="Unassembled WGS sequence"/>
</dbReference>
<name>A0ABQ8NFJ8_PYRGI</name>
<evidence type="ECO:0000313" key="1">
    <source>
        <dbReference type="EMBL" id="KAI6296287.1"/>
    </source>
</evidence>
<accession>A0ABQ8NFJ8</accession>
<dbReference type="EMBL" id="JABSND010000139">
    <property type="protein sequence ID" value="KAI6296287.1"/>
    <property type="molecule type" value="Genomic_DNA"/>
</dbReference>
<sequence length="158" mass="17446">MQQPNQDCAVSAVCYHLLMQPELKRKENKYQEKTAHPQCLASPTIPRSDPDQLSQLDMMIGPSHVTGKPDILSRSRMCLRVCGGVMRSCERTAYLCSFIHGTKVPQCESFCMTPCLVSWSGGAISAGPSFAQLGKSAFAIGSAAVSERDRDRLHWERV</sequence>
<evidence type="ECO:0000313" key="2">
    <source>
        <dbReference type="Proteomes" id="UP001059893"/>
    </source>
</evidence>
<organism evidence="1 2">
    <name type="scientific">Pyricularia grisea</name>
    <name type="common">Crabgrass-specific blast fungus</name>
    <name type="synonym">Magnaporthe grisea</name>
    <dbReference type="NCBI Taxonomy" id="148305"/>
    <lineage>
        <taxon>Eukaryota</taxon>
        <taxon>Fungi</taxon>
        <taxon>Dikarya</taxon>
        <taxon>Ascomycota</taxon>
        <taxon>Pezizomycotina</taxon>
        <taxon>Sordariomycetes</taxon>
        <taxon>Sordariomycetidae</taxon>
        <taxon>Magnaporthales</taxon>
        <taxon>Pyriculariaceae</taxon>
        <taxon>Pyricularia</taxon>
    </lineage>
</organism>
<gene>
    <name evidence="1" type="ORF">MCOR33_011783</name>
</gene>
<keyword evidence="2" id="KW-1185">Reference proteome</keyword>
<protein>
    <submittedName>
        <fullName evidence="1">Uncharacterized protein</fullName>
    </submittedName>
</protein>